<evidence type="ECO:0000313" key="3">
    <source>
        <dbReference type="RefSeq" id="XP_025410448.1"/>
    </source>
</evidence>
<gene>
    <name evidence="1" type="primary">ZMYM1_142</name>
    <name evidence="3" type="synonym">LOC112683580</name>
    <name evidence="1" type="ORF">g.158561</name>
</gene>
<dbReference type="EMBL" id="GGMS01004125">
    <property type="protein sequence ID" value="MBY73328.1"/>
    <property type="molecule type" value="Transcribed_RNA"/>
</dbReference>
<proteinExistence type="predicted"/>
<dbReference type="RefSeq" id="XP_025410448.1">
    <property type="nucleotide sequence ID" value="XM_025554663.1"/>
</dbReference>
<dbReference type="OrthoDB" id="6610872at2759"/>
<dbReference type="SUPFAM" id="SSF53098">
    <property type="entry name" value="Ribonuclease H-like"/>
    <property type="match status" value="1"/>
</dbReference>
<dbReference type="PANTHER" id="PTHR45749">
    <property type="match status" value="1"/>
</dbReference>
<evidence type="ECO:0000313" key="1">
    <source>
        <dbReference type="EMBL" id="MBY73328.1"/>
    </source>
</evidence>
<dbReference type="Proteomes" id="UP000694846">
    <property type="component" value="Unplaced"/>
</dbReference>
<dbReference type="InterPro" id="IPR012337">
    <property type="entry name" value="RNaseH-like_sf"/>
</dbReference>
<keyword evidence="2" id="KW-1185">Reference proteome</keyword>
<sequence length="172" mass="19601">MALESINDATGKGMFDLLCNICIKYDLDWINNLCAQTYDGAASIQGQYSGLRSYVQEKNPCALYVWCLSHILNLVVVDTCDRCISIRNFFGDMQVLISFIRARKRVAIFLGEQKKCYPHDRVLRIKNFSSTCWSLHDKAISVIHKKYDAVMNTLEILSTCMDRDCSSTAKAY</sequence>
<accession>A0A2S2Q6H1</accession>
<name>A0A2S2Q6H1_9HEMI</name>
<reference evidence="3" key="2">
    <citation type="submission" date="2025-04" db="UniProtKB">
        <authorList>
            <consortium name="RefSeq"/>
        </authorList>
    </citation>
    <scope>IDENTIFICATION</scope>
    <source>
        <tissue evidence="3">Whole body</tissue>
    </source>
</reference>
<reference evidence="1" key="1">
    <citation type="submission" date="2018-04" db="EMBL/GenBank/DDBJ databases">
        <title>Transcriptome assembly of Sipha flava.</title>
        <authorList>
            <person name="Scully E.D."/>
            <person name="Geib S.M."/>
            <person name="Palmer N.A."/>
            <person name="Koch K."/>
            <person name="Bradshaw J."/>
            <person name="Heng-Moss T."/>
            <person name="Sarath G."/>
        </authorList>
    </citation>
    <scope>NUCLEOTIDE SEQUENCE</scope>
</reference>
<evidence type="ECO:0000313" key="2">
    <source>
        <dbReference type="Proteomes" id="UP000694846"/>
    </source>
</evidence>
<organism evidence="1">
    <name type="scientific">Sipha flava</name>
    <name type="common">yellow sugarcane aphid</name>
    <dbReference type="NCBI Taxonomy" id="143950"/>
    <lineage>
        <taxon>Eukaryota</taxon>
        <taxon>Metazoa</taxon>
        <taxon>Ecdysozoa</taxon>
        <taxon>Arthropoda</taxon>
        <taxon>Hexapoda</taxon>
        <taxon>Insecta</taxon>
        <taxon>Pterygota</taxon>
        <taxon>Neoptera</taxon>
        <taxon>Paraneoptera</taxon>
        <taxon>Hemiptera</taxon>
        <taxon>Sternorrhyncha</taxon>
        <taxon>Aphidomorpha</taxon>
        <taxon>Aphidoidea</taxon>
        <taxon>Aphididae</taxon>
        <taxon>Sipha</taxon>
    </lineage>
</organism>
<dbReference type="PANTHER" id="PTHR45749:SF21">
    <property type="entry name" value="DUF4371 DOMAIN-CONTAINING PROTEIN"/>
    <property type="match status" value="1"/>
</dbReference>
<protein>
    <submittedName>
        <fullName evidence="1 3">Zinc finger MYM-type protein 1</fullName>
    </submittedName>
</protein>
<dbReference type="AlphaFoldDB" id="A0A2S2Q6H1"/>